<dbReference type="EMBL" id="AMGM01000127">
    <property type="protein sequence ID" value="EKB47458.1"/>
    <property type="molecule type" value="Genomic_DNA"/>
</dbReference>
<dbReference type="RefSeq" id="WP_009186966.1">
    <property type="nucleotide sequence ID" value="NZ_AMGM01000127.1"/>
</dbReference>
<reference evidence="2 3" key="1">
    <citation type="journal article" date="2012" name="J. Bacteriol.">
        <title>Draft Genome Sequence of Cecembia lonarensis Strain LW9T, Isolated from Lonar Lake, a Haloalkaline Lake in India.</title>
        <authorList>
            <person name="Shivaji S."/>
            <person name="Ara S."/>
            <person name="Singh A."/>
            <person name="Pinnaka A.K."/>
        </authorList>
    </citation>
    <scope>NUCLEOTIDE SEQUENCE [LARGE SCALE GENOMIC DNA]</scope>
    <source>
        <strain evidence="2 3">LW9</strain>
    </source>
</reference>
<proteinExistence type="predicted"/>
<evidence type="ECO:0008006" key="4">
    <source>
        <dbReference type="Google" id="ProtNLM"/>
    </source>
</evidence>
<evidence type="ECO:0000256" key="1">
    <source>
        <dbReference type="SAM" id="SignalP"/>
    </source>
</evidence>
<accession>K1LAM3</accession>
<sequence length="193" mass="21514">MKKMLTLALIATLGLGGYANAENVNLEVMTEVKNSNNKVKVILKEGLGKVKLEVLDQNGKKLHQQTVFVKQDLMVPYDLSELPIGKYQLKIESGSKSSSGEAATYAIERKITKSELPLMAYRKDLEDNSIKLTVIGLEDLGVKVKIMGKSGKELFEEKIDQPNAFTKIYHFNNINKKEVSIQVTDAMGRQKVL</sequence>
<comment type="caution">
    <text evidence="2">The sequence shown here is derived from an EMBL/GenBank/DDBJ whole genome shotgun (WGS) entry which is preliminary data.</text>
</comment>
<evidence type="ECO:0000313" key="2">
    <source>
        <dbReference type="EMBL" id="EKB47458.1"/>
    </source>
</evidence>
<gene>
    <name evidence="2" type="ORF">B879_03946</name>
</gene>
<dbReference type="Gene3D" id="2.60.40.3080">
    <property type="match status" value="1"/>
</dbReference>
<dbReference type="Proteomes" id="UP000004478">
    <property type="component" value="Unassembled WGS sequence"/>
</dbReference>
<organism evidence="2 3">
    <name type="scientific">Cecembia lonarensis (strain CCUG 58316 / KCTC 22772 / LW9)</name>
    <dbReference type="NCBI Taxonomy" id="1225176"/>
    <lineage>
        <taxon>Bacteria</taxon>
        <taxon>Pseudomonadati</taxon>
        <taxon>Bacteroidota</taxon>
        <taxon>Cytophagia</taxon>
        <taxon>Cytophagales</taxon>
        <taxon>Cyclobacteriaceae</taxon>
        <taxon>Cecembia</taxon>
    </lineage>
</organism>
<feature type="chain" id="PRO_5003847393" description="MG2 domain protein" evidence="1">
    <location>
        <begin position="22"/>
        <end position="193"/>
    </location>
</feature>
<feature type="signal peptide" evidence="1">
    <location>
        <begin position="1"/>
        <end position="21"/>
    </location>
</feature>
<dbReference type="Pfam" id="PF11589">
    <property type="entry name" value="DUF3244"/>
    <property type="match status" value="1"/>
</dbReference>
<name>K1LAM3_CECL9</name>
<dbReference type="AlphaFoldDB" id="K1LAM3"/>
<dbReference type="OrthoDB" id="1492409at2"/>
<dbReference type="InterPro" id="IPR021638">
    <property type="entry name" value="DUF3244"/>
</dbReference>
<keyword evidence="3" id="KW-1185">Reference proteome</keyword>
<keyword evidence="1" id="KW-0732">Signal</keyword>
<evidence type="ECO:0000313" key="3">
    <source>
        <dbReference type="Proteomes" id="UP000004478"/>
    </source>
</evidence>
<protein>
    <recommendedName>
        <fullName evidence="4">MG2 domain protein</fullName>
    </recommendedName>
</protein>